<keyword evidence="5 6" id="KW-0472">Membrane</keyword>
<dbReference type="Pfam" id="PF00854">
    <property type="entry name" value="PTR2"/>
    <property type="match status" value="1"/>
</dbReference>
<dbReference type="AlphaFoldDB" id="W1PGI9"/>
<gene>
    <name evidence="7" type="ORF">AMTR_s00019p00083970</name>
</gene>
<organism evidence="7 8">
    <name type="scientific">Amborella trichopoda</name>
    <dbReference type="NCBI Taxonomy" id="13333"/>
    <lineage>
        <taxon>Eukaryota</taxon>
        <taxon>Viridiplantae</taxon>
        <taxon>Streptophyta</taxon>
        <taxon>Embryophyta</taxon>
        <taxon>Tracheophyta</taxon>
        <taxon>Spermatophyta</taxon>
        <taxon>Magnoliopsida</taxon>
        <taxon>Amborellales</taxon>
        <taxon>Amborellaceae</taxon>
        <taxon>Amborella</taxon>
    </lineage>
</organism>
<dbReference type="GO" id="GO:0022857">
    <property type="term" value="F:transmembrane transporter activity"/>
    <property type="evidence" value="ECO:0000318"/>
    <property type="project" value="GO_Central"/>
</dbReference>
<comment type="similarity">
    <text evidence="2">Belongs to the major facilitator superfamily. Proton-dependent oligopeptide transporter (POT/PTR) (TC 2.A.17) family.</text>
</comment>
<evidence type="ECO:0000313" key="8">
    <source>
        <dbReference type="Proteomes" id="UP000017836"/>
    </source>
</evidence>
<dbReference type="GO" id="GO:0055085">
    <property type="term" value="P:transmembrane transport"/>
    <property type="evidence" value="ECO:0000318"/>
    <property type="project" value="GO_Central"/>
</dbReference>
<dbReference type="HOGENOM" id="CLU_009313_4_1_1"/>
<feature type="transmembrane region" description="Helical" evidence="6">
    <location>
        <begin position="345"/>
        <end position="364"/>
    </location>
</feature>
<name>W1PGI9_AMBTC</name>
<feature type="transmembrane region" description="Helical" evidence="6">
    <location>
        <begin position="55"/>
        <end position="77"/>
    </location>
</feature>
<dbReference type="Gene3D" id="1.20.1250.20">
    <property type="entry name" value="MFS general substrate transporter like domains"/>
    <property type="match status" value="1"/>
</dbReference>
<dbReference type="InterPro" id="IPR000109">
    <property type="entry name" value="POT_fam"/>
</dbReference>
<evidence type="ECO:0000256" key="3">
    <source>
        <dbReference type="ARBA" id="ARBA00022692"/>
    </source>
</evidence>
<feature type="transmembrane region" description="Helical" evidence="6">
    <location>
        <begin position="422"/>
        <end position="443"/>
    </location>
</feature>
<keyword evidence="3 6" id="KW-0812">Transmembrane</keyword>
<evidence type="ECO:0000313" key="7">
    <source>
        <dbReference type="EMBL" id="ERN07093.1"/>
    </source>
</evidence>
<dbReference type="Proteomes" id="UP000017836">
    <property type="component" value="Unassembled WGS sequence"/>
</dbReference>
<protein>
    <recommendedName>
        <fullName evidence="9">Major facilitator superfamily (MFS) profile domain-containing protein</fullName>
    </recommendedName>
</protein>
<evidence type="ECO:0008006" key="9">
    <source>
        <dbReference type="Google" id="ProtNLM"/>
    </source>
</evidence>
<feature type="transmembrane region" description="Helical" evidence="6">
    <location>
        <begin position="455"/>
        <end position="476"/>
    </location>
</feature>
<feature type="transmembrane region" description="Helical" evidence="6">
    <location>
        <begin position="192"/>
        <end position="214"/>
    </location>
</feature>
<dbReference type="GO" id="GO:0016020">
    <property type="term" value="C:membrane"/>
    <property type="evidence" value="ECO:0000318"/>
    <property type="project" value="GO_Central"/>
</dbReference>
<evidence type="ECO:0000256" key="4">
    <source>
        <dbReference type="ARBA" id="ARBA00022989"/>
    </source>
</evidence>
<evidence type="ECO:0000256" key="1">
    <source>
        <dbReference type="ARBA" id="ARBA00004141"/>
    </source>
</evidence>
<feature type="transmembrane region" description="Helical" evidence="6">
    <location>
        <begin position="304"/>
        <end position="325"/>
    </location>
</feature>
<reference evidence="8" key="1">
    <citation type="journal article" date="2013" name="Science">
        <title>The Amborella genome and the evolution of flowering plants.</title>
        <authorList>
            <consortium name="Amborella Genome Project"/>
        </authorList>
    </citation>
    <scope>NUCLEOTIDE SEQUENCE [LARGE SCALE GENOMIC DNA]</scope>
</reference>
<evidence type="ECO:0000256" key="5">
    <source>
        <dbReference type="ARBA" id="ARBA00023136"/>
    </source>
</evidence>
<dbReference type="PANTHER" id="PTHR11654">
    <property type="entry name" value="OLIGOPEPTIDE TRANSPORTER-RELATED"/>
    <property type="match status" value="1"/>
</dbReference>
<evidence type="ECO:0000256" key="6">
    <source>
        <dbReference type="SAM" id="Phobius"/>
    </source>
</evidence>
<dbReference type="OMA" id="YDSSIDH"/>
<sequence>MARSERKQEQGWKAAAFIIGVEFGERLAYYTIASNLITFLTGELQKGLAVAAQSVNTWMGVTTIVPLAGAFLADTYFGRYRMVLYSTFVYIMGLALMTLTVSIPFFKTAIKIQGAFFYLGLYLVSVGTGGHKPCLQAFGADQFEEADSEEVRREKASFFNWWFAILALGVVVAATVVVYVQDNVGWGLGYGIPTMTMVITLIVFMFGSPFYVCVRPEGSPLTSVAQVLVAAFHKRGLVHPLDPSLLHEDSSVGEGKRLLDHTNTLRFLDKAAIKDSSIDLKDSNPWTLCTLTQVEETKLVMRMVPIWTTCLALGITIAQSTTFFIKQGATMDRSVFHNFKIPAASLIAVSAFTGFLFSIIYDYCFHKKSKETLNLTLTLTLTQRIGIGLFLSISTTGVAALVETRRLHVAPHHLMSVFWLVPQFFLLGITDVFALVGIQEFFYTQMPDSMRSQGMALYLSVIGVGSFLSSFVISVIDKGSRLGRHGSWFNNNLNMARLDYFYWCLTALNLINFGFYIYVARKYTYKKVKEGVANGPSAA</sequence>
<dbReference type="EMBL" id="KI393807">
    <property type="protein sequence ID" value="ERN07093.1"/>
    <property type="molecule type" value="Genomic_DNA"/>
</dbReference>
<accession>W1PGI9</accession>
<dbReference type="OrthoDB" id="8904098at2759"/>
<feature type="transmembrane region" description="Helical" evidence="6">
    <location>
        <begin position="385"/>
        <end position="402"/>
    </location>
</feature>
<dbReference type="InterPro" id="IPR036259">
    <property type="entry name" value="MFS_trans_sf"/>
</dbReference>
<keyword evidence="8" id="KW-1185">Reference proteome</keyword>
<feature type="transmembrane region" description="Helical" evidence="6">
    <location>
        <begin position="83"/>
        <end position="106"/>
    </location>
</feature>
<feature type="transmembrane region" description="Helical" evidence="6">
    <location>
        <begin position="500"/>
        <end position="519"/>
    </location>
</feature>
<dbReference type="KEGG" id="atr:18435309"/>
<keyword evidence="4 6" id="KW-1133">Transmembrane helix</keyword>
<evidence type="ECO:0000256" key="2">
    <source>
        <dbReference type="ARBA" id="ARBA00005982"/>
    </source>
</evidence>
<feature type="transmembrane region" description="Helical" evidence="6">
    <location>
        <begin position="158"/>
        <end position="180"/>
    </location>
</feature>
<dbReference type="eggNOG" id="KOG1237">
    <property type="taxonomic scope" value="Eukaryota"/>
</dbReference>
<dbReference type="Gramene" id="ERN07093">
    <property type="protein sequence ID" value="ERN07093"/>
    <property type="gene ID" value="AMTR_s00019p00083970"/>
</dbReference>
<comment type="subcellular location">
    <subcellularLocation>
        <location evidence="1">Membrane</location>
        <topology evidence="1">Multi-pass membrane protein</topology>
    </subcellularLocation>
</comment>
<dbReference type="SUPFAM" id="SSF103473">
    <property type="entry name" value="MFS general substrate transporter"/>
    <property type="match status" value="1"/>
</dbReference>
<proteinExistence type="inferred from homology"/>